<gene>
    <name evidence="1" type="ORF">MRATA1EN22A_LOCUS22344</name>
</gene>
<dbReference type="EMBL" id="OZ243562">
    <property type="protein sequence ID" value="CAN0501566.1"/>
    <property type="molecule type" value="Genomic_DNA"/>
</dbReference>
<dbReference type="Proteomes" id="UP001162501">
    <property type="component" value="Chromosome 34"/>
</dbReference>
<name>A0ACB1MJW9_RANTA</name>
<evidence type="ECO:0000313" key="2">
    <source>
        <dbReference type="Proteomes" id="UP001162501"/>
    </source>
</evidence>
<reference evidence="1" key="1">
    <citation type="submission" date="2025-03" db="EMBL/GenBank/DDBJ databases">
        <authorList>
            <consortium name="ELIXIR-Norway"/>
            <consortium name="Elixir Norway"/>
        </authorList>
    </citation>
    <scope>NUCLEOTIDE SEQUENCE</scope>
</reference>
<sequence>MFPGPCAADVQQEVFALAHAREGARANSEALAAVVAGDLTSGLLFTEGGVSGADGTPHLQTNGARTWRPALRPGGPTGCAPRRAEEGGRAPSEGRGRRTPALQTDSFPGSSLGGRGQDEPWAAAPSGGRSSPDSGPQTESEQSAAPGKDTQPALGMGTDGHEAHAREAEFRFESPFREGREVRLPSRAESRCPSFRLWLGEGLLPLRAPSRCGGGAGGAESGREKKPSRALQAQQGAALNASLH</sequence>
<proteinExistence type="predicted"/>
<protein>
    <submittedName>
        <fullName evidence="1">Uncharacterized protein</fullName>
    </submittedName>
</protein>
<evidence type="ECO:0000313" key="1">
    <source>
        <dbReference type="EMBL" id="CAN0501566.1"/>
    </source>
</evidence>
<accession>A0ACB1MJW9</accession>
<organism evidence="1 2">
    <name type="scientific">Rangifer tarandus platyrhynchus</name>
    <name type="common">Svalbard reindeer</name>
    <dbReference type="NCBI Taxonomy" id="3082113"/>
    <lineage>
        <taxon>Eukaryota</taxon>
        <taxon>Metazoa</taxon>
        <taxon>Chordata</taxon>
        <taxon>Craniata</taxon>
        <taxon>Vertebrata</taxon>
        <taxon>Euteleostomi</taxon>
        <taxon>Mammalia</taxon>
        <taxon>Eutheria</taxon>
        <taxon>Laurasiatheria</taxon>
        <taxon>Artiodactyla</taxon>
        <taxon>Ruminantia</taxon>
        <taxon>Pecora</taxon>
        <taxon>Cervidae</taxon>
        <taxon>Odocoileinae</taxon>
        <taxon>Rangifer</taxon>
    </lineage>
</organism>